<keyword evidence="1" id="KW-0812">Transmembrane</keyword>
<evidence type="ECO:0000256" key="1">
    <source>
        <dbReference type="SAM" id="Phobius"/>
    </source>
</evidence>
<name>A0A0L6UDU7_9BASI</name>
<evidence type="ECO:0000313" key="2">
    <source>
        <dbReference type="EMBL" id="KNZ46397.1"/>
    </source>
</evidence>
<dbReference type="VEuPathDB" id="FungiDB:VP01_72g1"/>
<reference evidence="2 3" key="1">
    <citation type="submission" date="2015-08" db="EMBL/GenBank/DDBJ databases">
        <title>Next Generation Sequencing and Analysis of the Genome of Puccinia sorghi L Schw, the Causal Agent of Maize Common Rust.</title>
        <authorList>
            <person name="Rochi L."/>
            <person name="Burguener G."/>
            <person name="Darino M."/>
            <person name="Turjanski A."/>
            <person name="Kreff E."/>
            <person name="Dieguez M.J."/>
            <person name="Sacco F."/>
        </authorList>
    </citation>
    <scope>NUCLEOTIDE SEQUENCE [LARGE SCALE GENOMIC DNA]</scope>
    <source>
        <strain evidence="2 3">RO10H11247</strain>
    </source>
</reference>
<protein>
    <submittedName>
        <fullName evidence="2">Uncharacterized protein</fullName>
    </submittedName>
</protein>
<accession>A0A0L6UDU7</accession>
<feature type="transmembrane region" description="Helical" evidence="1">
    <location>
        <begin position="388"/>
        <end position="411"/>
    </location>
</feature>
<dbReference type="Proteomes" id="UP000037035">
    <property type="component" value="Unassembled WGS sequence"/>
</dbReference>
<organism evidence="2 3">
    <name type="scientific">Puccinia sorghi</name>
    <dbReference type="NCBI Taxonomy" id="27349"/>
    <lineage>
        <taxon>Eukaryota</taxon>
        <taxon>Fungi</taxon>
        <taxon>Dikarya</taxon>
        <taxon>Basidiomycota</taxon>
        <taxon>Pucciniomycotina</taxon>
        <taxon>Pucciniomycetes</taxon>
        <taxon>Pucciniales</taxon>
        <taxon>Pucciniaceae</taxon>
        <taxon>Puccinia</taxon>
    </lineage>
</organism>
<dbReference type="AlphaFoldDB" id="A0A0L6UDU7"/>
<keyword evidence="3" id="KW-1185">Reference proteome</keyword>
<proteinExistence type="predicted"/>
<gene>
    <name evidence="2" type="ORF">VP01_72g1</name>
</gene>
<evidence type="ECO:0000313" key="3">
    <source>
        <dbReference type="Proteomes" id="UP000037035"/>
    </source>
</evidence>
<comment type="caution">
    <text evidence="2">The sequence shown here is derived from an EMBL/GenBank/DDBJ whole genome shotgun (WGS) entry which is preliminary data.</text>
</comment>
<keyword evidence="1" id="KW-1133">Transmembrane helix</keyword>
<sequence>MDRVKIFHFCGQLFFQGGILVFMTLRSSEIQGARRKFWGTEAVRLGNPILMASAETDWGGPISTRFTNKEMKKQLGASVQSFKTHNTSRAIFRLRCLTTGDQIGAFRGDHQGTIHGTSREVPQFMLFKEPFSMYSEALHEGKPNCFPINSKLVMKDWADKGDFGGRCGVKPGWLRVVKLGRCCRECKSAGIWGCGNSMGAGSGEELWERRKSWVVNTSITQGRIFRIVFRVAVAKSGERECLLEELPEIYGEQLSVLGRMVILSTAGVSVSMIYLCREEVQSFHESSKSNNHSTQNIQNLFSGCKSKDCETKDFLKPRKITFSLPTDSFSFHIGYPCLGNRGLPMHKRGLPVAEWLRGHPLHGLVISAQSMGSQVFTESHSYITNKEIGLMVSIFPALCGICLVFFSKFIFTFLQRFTLFKNLFITASKRLENSPVLNIPKQKTILRNTSFLIFISWDNLGSISPRCLNRVLSNLVCPDMRDEADAFGKQHRSKMLSSDEAKRRLRAHQKVELSWSQWIRKSIKEMLFLQSSVQNDALTDLSRCSPWPDEKETSLCPQPKPSVLPSLLSWQFY</sequence>
<keyword evidence="1" id="KW-0472">Membrane</keyword>
<dbReference type="EMBL" id="LAVV01012717">
    <property type="protein sequence ID" value="KNZ46397.1"/>
    <property type="molecule type" value="Genomic_DNA"/>
</dbReference>